<keyword evidence="5" id="KW-0498">Mitosis</keyword>
<evidence type="ECO:0000256" key="5">
    <source>
        <dbReference type="ARBA" id="ARBA00022776"/>
    </source>
</evidence>
<evidence type="ECO:0000256" key="1">
    <source>
        <dbReference type="ARBA" id="ARBA00004123"/>
    </source>
</evidence>
<dbReference type="GO" id="GO:0051301">
    <property type="term" value="P:cell division"/>
    <property type="evidence" value="ECO:0007669"/>
    <property type="project" value="UniProtKB-KW"/>
</dbReference>
<dbReference type="GO" id="GO:0005635">
    <property type="term" value="C:nuclear envelope"/>
    <property type="evidence" value="ECO:0007669"/>
    <property type="project" value="TreeGrafter"/>
</dbReference>
<dbReference type="GO" id="GO:0007094">
    <property type="term" value="P:mitotic spindle assembly checkpoint signaling"/>
    <property type="evidence" value="ECO:0007669"/>
    <property type="project" value="InterPro"/>
</dbReference>
<evidence type="ECO:0000256" key="8">
    <source>
        <dbReference type="SAM" id="Coils"/>
    </source>
</evidence>
<dbReference type="OrthoDB" id="331602at2759"/>
<reference evidence="10 11" key="1">
    <citation type="submission" date="2016-04" db="EMBL/GenBank/DDBJ databases">
        <title>Evolutionary innovation and constraint leading to complex multicellularity in the Ascomycota.</title>
        <authorList>
            <person name="Cisse O."/>
            <person name="Nguyen A."/>
            <person name="Hewitt D.A."/>
            <person name="Jedd G."/>
            <person name="Stajich J.E."/>
        </authorList>
    </citation>
    <scope>NUCLEOTIDE SEQUENCE [LARGE SCALE GENOMIC DNA]</scope>
    <source>
        <strain evidence="10 11">DAH-3</strain>
    </source>
</reference>
<dbReference type="AlphaFoldDB" id="A0A1U7LQ17"/>
<accession>A0A1U7LQ17</accession>
<dbReference type="EMBL" id="LXFE01000641">
    <property type="protein sequence ID" value="OLL24755.1"/>
    <property type="molecule type" value="Genomic_DNA"/>
</dbReference>
<dbReference type="PANTHER" id="PTHR23168:SF0">
    <property type="entry name" value="MITOTIC SPINDLE ASSEMBLY CHECKPOINT PROTEIN MAD1"/>
    <property type="match status" value="1"/>
</dbReference>
<proteinExistence type="inferred from homology"/>
<dbReference type="Gene3D" id="6.10.250.90">
    <property type="match status" value="1"/>
</dbReference>
<evidence type="ECO:0000256" key="4">
    <source>
        <dbReference type="ARBA" id="ARBA00022618"/>
    </source>
</evidence>
<sequence>MNSSPFRARPVKHSVNGGPNPFYQSTSVSPFRASAAIRDQYQEQRLRVLSESITDCSPVETNSSVKDVMNEKLRAEIHALKYSLSNLETEAEREKLCMDKTIRELENREIETDKRFLFEQHRAQSEEITRLKDDLENLGLINERNLRTLKSENSSLSDQLRDTQSQNRSTCHLLQSHLEDLGTQNETLEKLVAGLQEQVTNNSIEYNQKTQTLTAAEQKIELLEAEIAKVKRTGGNDNTMLLQRELSEQVAKVKTLENNNHKQAAELGHLREITATTHLLKEENHILETKLKMMDDLRTKLGATEIEVAELLREKSAWSSYLGNDENLPLPSDLGRTLAQERAEKKRLQGRIEHLKLELNERDANMKLLQEQFHSAKTKFEDIDTLLDVEKRKRLRVEKQKMLVAKEVEFLREQLKTYDSEEAVMMDGNYDKQKTKRIEDLQAMLDSYKSDIELLVQQQADPSSQEISHKRPHQDDEDERIGELCRRNRQLQDELAEKEKQEDVLQIEIGALRNQLTALSTQSIERPSRILQFRDNPTAREFSIKRTDLDLLKRENAALLAQIEGLELQTKLVPIESLEHLRSECKKLEQVILDREKRITRLKEIFAAKSSEFREAVYSLLGYRLDFQQNGRVKVTSMFADRSDQAFLFDGETSTMQLVPGNSNVFMKSIGNLVRFWVEERKTIPGFLSALTLELFEQTTRGREAGYVNFT</sequence>
<dbReference type="GO" id="GO:0051315">
    <property type="term" value="P:attachment of mitotic spindle microtubules to kinetochore"/>
    <property type="evidence" value="ECO:0007669"/>
    <property type="project" value="TreeGrafter"/>
</dbReference>
<gene>
    <name evidence="10" type="ORF">NEOLI_002310</name>
</gene>
<feature type="region of interest" description="Disordered" evidence="9">
    <location>
        <begin position="459"/>
        <end position="480"/>
    </location>
</feature>
<keyword evidence="6" id="KW-0539">Nucleus</keyword>
<evidence type="ECO:0000256" key="2">
    <source>
        <dbReference type="ARBA" id="ARBA00008029"/>
    </source>
</evidence>
<feature type="coiled-coil region" evidence="8">
    <location>
        <begin position="338"/>
        <end position="372"/>
    </location>
</feature>
<evidence type="ECO:0000256" key="3">
    <source>
        <dbReference type="ARBA" id="ARBA00022019"/>
    </source>
</evidence>
<protein>
    <recommendedName>
        <fullName evidence="3">Spindle assembly checkpoint component MAD1</fullName>
    </recommendedName>
</protein>
<comment type="subcellular location">
    <subcellularLocation>
        <location evidence="1">Nucleus</location>
    </subcellularLocation>
</comment>
<dbReference type="InterPro" id="IPR008672">
    <property type="entry name" value="Mad1"/>
</dbReference>
<dbReference type="STRING" id="1198029.A0A1U7LQ17"/>
<comment type="similarity">
    <text evidence="2">Belongs to the MAD1 family.</text>
</comment>
<evidence type="ECO:0000256" key="7">
    <source>
        <dbReference type="ARBA" id="ARBA00023306"/>
    </source>
</evidence>
<dbReference type="GO" id="GO:0072686">
    <property type="term" value="C:mitotic spindle"/>
    <property type="evidence" value="ECO:0007669"/>
    <property type="project" value="TreeGrafter"/>
</dbReference>
<evidence type="ECO:0000313" key="11">
    <source>
        <dbReference type="Proteomes" id="UP000186594"/>
    </source>
</evidence>
<dbReference type="Pfam" id="PF05557">
    <property type="entry name" value="MAD"/>
    <property type="match status" value="1"/>
</dbReference>
<dbReference type="GO" id="GO:0000776">
    <property type="term" value="C:kinetochore"/>
    <property type="evidence" value="ECO:0007669"/>
    <property type="project" value="TreeGrafter"/>
</dbReference>
<organism evidence="10 11">
    <name type="scientific">Neolecta irregularis (strain DAH-3)</name>
    <dbReference type="NCBI Taxonomy" id="1198029"/>
    <lineage>
        <taxon>Eukaryota</taxon>
        <taxon>Fungi</taxon>
        <taxon>Dikarya</taxon>
        <taxon>Ascomycota</taxon>
        <taxon>Taphrinomycotina</taxon>
        <taxon>Neolectales</taxon>
        <taxon>Neolectaceae</taxon>
        <taxon>Neolecta</taxon>
    </lineage>
</organism>
<comment type="caution">
    <text evidence="10">The sequence shown here is derived from an EMBL/GenBank/DDBJ whole genome shotgun (WGS) entry which is preliminary data.</text>
</comment>
<keyword evidence="7" id="KW-0131">Cell cycle</keyword>
<keyword evidence="11" id="KW-1185">Reference proteome</keyword>
<evidence type="ECO:0000256" key="9">
    <source>
        <dbReference type="SAM" id="MobiDB-lite"/>
    </source>
</evidence>
<keyword evidence="4" id="KW-0132">Cell division</keyword>
<dbReference type="Proteomes" id="UP000186594">
    <property type="component" value="Unassembled WGS sequence"/>
</dbReference>
<dbReference type="PANTHER" id="PTHR23168">
    <property type="entry name" value="MITOTIC SPINDLE ASSEMBLY CHECKPOINT PROTEIN MAD1 MITOTIC ARREST DEFICIENT-LIKE PROTEIN 1"/>
    <property type="match status" value="1"/>
</dbReference>
<evidence type="ECO:0000256" key="6">
    <source>
        <dbReference type="ARBA" id="ARBA00023242"/>
    </source>
</evidence>
<feature type="coiled-coil region" evidence="8">
    <location>
        <begin position="70"/>
        <end position="233"/>
    </location>
</feature>
<feature type="region of interest" description="Disordered" evidence="9">
    <location>
        <begin position="1"/>
        <end position="23"/>
    </location>
</feature>
<dbReference type="Gene3D" id="1.20.5.170">
    <property type="match status" value="1"/>
</dbReference>
<name>A0A1U7LQ17_NEOID</name>
<keyword evidence="8" id="KW-0175">Coiled coil</keyword>
<feature type="coiled-coil region" evidence="8">
    <location>
        <begin position="549"/>
        <end position="598"/>
    </location>
</feature>
<dbReference type="OMA" id="YKLDFMP"/>
<evidence type="ECO:0000313" key="10">
    <source>
        <dbReference type="EMBL" id="OLL24755.1"/>
    </source>
</evidence>
<dbReference type="Gene3D" id="3.30.457.60">
    <property type="match status" value="1"/>
</dbReference>